<evidence type="ECO:0000256" key="1">
    <source>
        <dbReference type="ARBA" id="ARBA00001946"/>
    </source>
</evidence>
<dbReference type="PANTHER" id="PTHR43046:SF2">
    <property type="entry name" value="8-OXO-DGTP DIPHOSPHATASE-RELATED"/>
    <property type="match status" value="1"/>
</dbReference>
<protein>
    <submittedName>
        <fullName evidence="4">DNA mismatch repair protein MutT</fullName>
    </submittedName>
</protein>
<accession>A0A2U1T123</accession>
<proteinExistence type="predicted"/>
<evidence type="ECO:0000256" key="2">
    <source>
        <dbReference type="ARBA" id="ARBA00022801"/>
    </source>
</evidence>
<sequence>MATASETSPAHPHTFTLAAALLLDSEGRALLVRKKGTHAFMQPGGKIEAGESALEAIVRELAEELTLDVAPDDFGYLGRFGAPAANEPGWLVDCEVFTLTTDAPVAAAAEIAEVRWFDPADTGDADIAPLTSEHVFPLYLASLTG</sequence>
<dbReference type="EMBL" id="QEEX01000001">
    <property type="protein sequence ID" value="PWB97560.1"/>
    <property type="molecule type" value="Genomic_DNA"/>
</dbReference>
<reference evidence="5" key="1">
    <citation type="submission" date="2018-04" db="EMBL/GenBank/DDBJ databases">
        <authorList>
            <person name="Liu S."/>
            <person name="Wang Z."/>
            <person name="Li J."/>
        </authorList>
    </citation>
    <scope>NUCLEOTIDE SEQUENCE [LARGE SCALE GENOMIC DNA]</scope>
    <source>
        <strain evidence="5">S1194</strain>
    </source>
</reference>
<dbReference type="InterPro" id="IPR015797">
    <property type="entry name" value="NUDIX_hydrolase-like_dom_sf"/>
</dbReference>
<dbReference type="Proteomes" id="UP000244978">
    <property type="component" value="Unassembled WGS sequence"/>
</dbReference>
<dbReference type="SUPFAM" id="SSF55811">
    <property type="entry name" value="Nudix"/>
    <property type="match status" value="1"/>
</dbReference>
<dbReference type="RefSeq" id="WP_108997479.1">
    <property type="nucleotide sequence ID" value="NZ_QEEX01000001.1"/>
</dbReference>
<evidence type="ECO:0000313" key="4">
    <source>
        <dbReference type="EMBL" id="PWB97560.1"/>
    </source>
</evidence>
<dbReference type="PROSITE" id="PS51462">
    <property type="entry name" value="NUDIX"/>
    <property type="match status" value="1"/>
</dbReference>
<dbReference type="PROSITE" id="PS00893">
    <property type="entry name" value="NUDIX_BOX"/>
    <property type="match status" value="1"/>
</dbReference>
<dbReference type="AlphaFoldDB" id="A0A2U1T123"/>
<dbReference type="PANTHER" id="PTHR43046">
    <property type="entry name" value="GDP-MANNOSE MANNOSYL HYDROLASE"/>
    <property type="match status" value="1"/>
</dbReference>
<dbReference type="GO" id="GO:0016787">
    <property type="term" value="F:hydrolase activity"/>
    <property type="evidence" value="ECO:0007669"/>
    <property type="project" value="UniProtKB-KW"/>
</dbReference>
<feature type="domain" description="Nudix hydrolase" evidence="3">
    <location>
        <begin position="12"/>
        <end position="144"/>
    </location>
</feature>
<organism evidence="4 5">
    <name type="scientific">Homoserinimonas hongtaonis</name>
    <dbReference type="NCBI Taxonomy" id="2079791"/>
    <lineage>
        <taxon>Bacteria</taxon>
        <taxon>Bacillati</taxon>
        <taxon>Actinomycetota</taxon>
        <taxon>Actinomycetes</taxon>
        <taxon>Micrococcales</taxon>
        <taxon>Microbacteriaceae</taxon>
        <taxon>Homoserinimonas</taxon>
    </lineage>
</organism>
<keyword evidence="5" id="KW-1185">Reference proteome</keyword>
<dbReference type="Pfam" id="PF00293">
    <property type="entry name" value="NUDIX"/>
    <property type="match status" value="1"/>
</dbReference>
<dbReference type="InterPro" id="IPR020084">
    <property type="entry name" value="NUDIX_hydrolase_CS"/>
</dbReference>
<comment type="cofactor">
    <cofactor evidence="1">
        <name>Mg(2+)</name>
        <dbReference type="ChEBI" id="CHEBI:18420"/>
    </cofactor>
</comment>
<keyword evidence="2" id="KW-0378">Hydrolase</keyword>
<comment type="caution">
    <text evidence="4">The sequence shown here is derived from an EMBL/GenBank/DDBJ whole genome shotgun (WGS) entry which is preliminary data.</text>
</comment>
<gene>
    <name evidence="4" type="ORF">DF220_06745</name>
</gene>
<evidence type="ECO:0000313" key="5">
    <source>
        <dbReference type="Proteomes" id="UP000244978"/>
    </source>
</evidence>
<evidence type="ECO:0000259" key="3">
    <source>
        <dbReference type="PROSITE" id="PS51462"/>
    </source>
</evidence>
<name>A0A2U1T123_9MICO</name>
<dbReference type="InterPro" id="IPR000086">
    <property type="entry name" value="NUDIX_hydrolase_dom"/>
</dbReference>
<dbReference type="CDD" id="cd04690">
    <property type="entry name" value="NUDIX_Hydrolase"/>
    <property type="match status" value="1"/>
</dbReference>
<dbReference type="Gene3D" id="3.90.79.10">
    <property type="entry name" value="Nucleoside Triphosphate Pyrophosphohydrolase"/>
    <property type="match status" value="1"/>
</dbReference>